<feature type="compositionally biased region" description="Basic residues" evidence="2">
    <location>
        <begin position="1"/>
        <end position="10"/>
    </location>
</feature>
<feature type="compositionally biased region" description="Low complexity" evidence="2">
    <location>
        <begin position="274"/>
        <end position="284"/>
    </location>
</feature>
<accession>A0A163C2Z7</accession>
<dbReference type="PANTHER" id="PTHR45733">
    <property type="entry name" value="FORMIN-J"/>
    <property type="match status" value="1"/>
</dbReference>
<evidence type="ECO:0000256" key="2">
    <source>
        <dbReference type="SAM" id="MobiDB-lite"/>
    </source>
</evidence>
<feature type="region of interest" description="Disordered" evidence="2">
    <location>
        <begin position="1"/>
        <end position="678"/>
    </location>
</feature>
<feature type="compositionally biased region" description="Pro residues" evidence="2">
    <location>
        <begin position="424"/>
        <end position="438"/>
    </location>
</feature>
<feature type="compositionally biased region" description="Low complexity" evidence="2">
    <location>
        <begin position="405"/>
        <end position="423"/>
    </location>
</feature>
<dbReference type="STRING" id="5454.A0A163C2Z7"/>
<feature type="compositionally biased region" description="Polar residues" evidence="2">
    <location>
        <begin position="616"/>
        <end position="641"/>
    </location>
</feature>
<name>A0A163C2Z7_DIDRA</name>
<evidence type="ECO:0000256" key="1">
    <source>
        <dbReference type="SAM" id="Coils"/>
    </source>
</evidence>
<feature type="compositionally biased region" description="Acidic residues" evidence="2">
    <location>
        <begin position="195"/>
        <end position="215"/>
    </location>
</feature>
<feature type="compositionally biased region" description="Basic and acidic residues" evidence="2">
    <location>
        <begin position="1590"/>
        <end position="1652"/>
    </location>
</feature>
<feature type="compositionally biased region" description="Polar residues" evidence="2">
    <location>
        <begin position="75"/>
        <end position="84"/>
    </location>
</feature>
<dbReference type="EMBL" id="JYNV01000223">
    <property type="protein sequence ID" value="KZM22177.1"/>
    <property type="molecule type" value="Genomic_DNA"/>
</dbReference>
<dbReference type="InterPro" id="IPR051144">
    <property type="entry name" value="Formin_homology_domain"/>
</dbReference>
<feature type="region of interest" description="Disordered" evidence="2">
    <location>
        <begin position="1423"/>
        <end position="1685"/>
    </location>
</feature>
<feature type="compositionally biased region" description="Basic and acidic residues" evidence="2">
    <location>
        <begin position="1526"/>
        <end position="1557"/>
    </location>
</feature>
<feature type="region of interest" description="Disordered" evidence="2">
    <location>
        <begin position="897"/>
        <end position="929"/>
    </location>
</feature>
<feature type="compositionally biased region" description="Basic and acidic residues" evidence="2">
    <location>
        <begin position="232"/>
        <end position="241"/>
    </location>
</feature>
<comment type="caution">
    <text evidence="3">The sequence shown here is derived from an EMBL/GenBank/DDBJ whole genome shotgun (WGS) entry which is preliminary data.</text>
</comment>
<feature type="compositionally biased region" description="Polar residues" evidence="2">
    <location>
        <begin position="1284"/>
        <end position="1294"/>
    </location>
</feature>
<evidence type="ECO:0000313" key="4">
    <source>
        <dbReference type="Proteomes" id="UP000076837"/>
    </source>
</evidence>
<organism evidence="3 4">
    <name type="scientific">Didymella rabiei</name>
    <name type="common">Chickpea ascochyta blight fungus</name>
    <name type="synonym">Mycosphaerella rabiei</name>
    <dbReference type="NCBI Taxonomy" id="5454"/>
    <lineage>
        <taxon>Eukaryota</taxon>
        <taxon>Fungi</taxon>
        <taxon>Dikarya</taxon>
        <taxon>Ascomycota</taxon>
        <taxon>Pezizomycotina</taxon>
        <taxon>Dothideomycetes</taxon>
        <taxon>Pleosporomycetidae</taxon>
        <taxon>Pleosporales</taxon>
        <taxon>Pleosporineae</taxon>
        <taxon>Didymellaceae</taxon>
        <taxon>Ascochyta</taxon>
    </lineage>
</organism>
<dbReference type="Proteomes" id="UP000076837">
    <property type="component" value="Unassembled WGS sequence"/>
</dbReference>
<feature type="coiled-coil region" evidence="1">
    <location>
        <begin position="713"/>
        <end position="762"/>
    </location>
</feature>
<reference evidence="3 4" key="1">
    <citation type="journal article" date="2016" name="Sci. Rep.">
        <title>Draft genome sequencing and secretome analysis of fungal phytopathogen Ascochyta rabiei provides insight into the necrotrophic effector repertoire.</title>
        <authorList>
            <person name="Verma S."/>
            <person name="Gazara R.K."/>
            <person name="Nizam S."/>
            <person name="Parween S."/>
            <person name="Chattopadhyay D."/>
            <person name="Verma P.K."/>
        </authorList>
    </citation>
    <scope>NUCLEOTIDE SEQUENCE [LARGE SCALE GENOMIC DNA]</scope>
    <source>
        <strain evidence="3 4">ArDII</strain>
    </source>
</reference>
<keyword evidence="4" id="KW-1185">Reference proteome</keyword>
<feature type="compositionally biased region" description="Low complexity" evidence="2">
    <location>
        <begin position="1667"/>
        <end position="1678"/>
    </location>
</feature>
<feature type="compositionally biased region" description="Basic residues" evidence="2">
    <location>
        <begin position="316"/>
        <end position="329"/>
    </location>
</feature>
<feature type="compositionally biased region" description="Polar residues" evidence="2">
    <location>
        <begin position="332"/>
        <end position="347"/>
    </location>
</feature>
<gene>
    <name evidence="3" type="ORF">ST47_g6656</name>
</gene>
<sequence>MAKKKGKKNVQKQAEITPPPGSPDATPAPVEEEPVPDVTEATQLEPETPAVDSTPDEQPESTTAEANIDEAVEGPTSQPATQETQDLEVPSSEDQDLAELSSPKEEEPITEPVTDVETPAVEEAENDFTVADEPEEAVAEATAEPVEQHEEVADEIAETIPEAEAPVETQTVDEAPVETQTVDEAPVETQTVDEAPVEIEPEVEPEVVSAPEEELPVPPSEPPVVEEQSLAAEHEAAHDDGAPSQTESVAEASPDSPPVVEEPQEEAREEPQEESQQATTTTEQVPAETAQQVTPEVAAVEPQGTIAEDDWAPTPKKGKKNKKDKKSKKQAPPSTTVDGVVETSSHPVLTETVPVAEQPVEEQKDEPTEVPQISEPEAPEGDQIPIAEAQAKPEPAVEAKSIDQEPVAESVAAVEPAVVETARAPPPRPAPEPEPPAAPAAAADPGLSNAEHDTCQPTPAASEQPPHSPHSVVTTMTKSRAPEASQLREAPAPRKAARQVVDGRPPAPSPPVERVRTRHVPAFDDEDDSDSALVQPRRSNRSGEALGSSRDSSGSRYPPHAAPAHHPRASGFASRVPVEHYPNPPPPPSGYHPRYGYPPGAPPYYPNQPGYGMSQPGYSNPNPYGPSSHNSSSPYQETWNQYPPVYPPNGSSHQHHDTSGSRDYGMGMPAIENGSPFDGETADIFSRISQAIPDLHASLARQKEVHGQLSQKLRAKDDEIYELKERIISIENKHSAEAKEQVKELREQIAETHKHKREAEDTKLAWEASTRSWETKVNELEAMYAAEKAQTRKEFDEWKAAATTRHDAEKIALAIQFDKKLKEADLLAETRRQEEVDALAAEKEELRAEHERQQLEREASFDSERHELETKLSAAQRDHEEARESWLAERENLIRSHQEHSDSLQSGWSEEREALDAQYQQAKEESDKAWAELHSDANRRADELARERDDLLRKYDELKAESQKEKEIIKSVASNLESEKARLEKMMECYGDIAEIKSKGDTYYLVSFSQLQKQIIDLAATHFKHLPVRPPHEDLAQVPHNLPSFLGDTPASRQVRAAYIVHTVSKLITYRVFGPFLFSLGRRYDKADSLFLSMSNHIRDKSTRKEAIWRQQTLLAAFTSSGAKQRINTAAGTVVEEIVNAIKHFADPKEEEGIKIAVKRIVKLAAETWRFARLEREMITATMPALYDGEHQFTGAEYWPAYESTYKPDGTLIGSLADPTHPSEMQPTLLLRLFPVIYREAKHENFHANGEKNDEGCIYHHGMALYDDAEPVVTRAEELKSAGLPSSTTASPTNAEFGKFPPPMVPPPRNPLPPTPAMSEKTTSIRTKSPPPSPVEGVDKSPRRRRTPPPPPSSIAALNEPTSRPVRAYQRPPPGPIDFATPRNIIGMPPPVESIFTHAPSKVSKAPPESVFVETGRLLAETAPIAESVEELPEPTPQDSETLPVFLEHEPPTPPHSRSSTPPQPASPLFEAFDEIESLQSHRTQPSLRRRRSTRTRNTEDEFPDITPRPETLRRTSGYALSSRTLKSERSERTERSGKSERTERSEKPDLKTRYMCESRSAGVKALYPNSPMSMQNGKAFKEAMQTSRSSKDSMRADSHKKWLKEQRKQSPEKHGRPERSERSERSEKSERSERPERPERSSRELRREKSTKSVAETIPDNGTWDTNSTLSSLETNTQFSVNEH</sequence>
<protein>
    <submittedName>
        <fullName evidence="3">Uncharacterized protein</fullName>
    </submittedName>
</protein>
<proteinExistence type="predicted"/>
<feature type="region of interest" description="Disordered" evidence="2">
    <location>
        <begin position="1278"/>
        <end position="1385"/>
    </location>
</feature>
<feature type="compositionally biased region" description="Acidic residues" evidence="2">
    <location>
        <begin position="120"/>
        <end position="138"/>
    </location>
</feature>
<feature type="compositionally biased region" description="Polar residues" evidence="2">
    <location>
        <begin position="178"/>
        <end position="192"/>
    </location>
</feature>
<feature type="compositionally biased region" description="Pro residues" evidence="2">
    <location>
        <begin position="1300"/>
        <end position="1316"/>
    </location>
</feature>
<feature type="compositionally biased region" description="Low complexity" evidence="2">
    <location>
        <begin position="158"/>
        <end position="169"/>
    </location>
</feature>
<keyword evidence="1" id="KW-0175">Coiled coil</keyword>
<feature type="compositionally biased region" description="Low complexity" evidence="2">
    <location>
        <begin position="251"/>
        <end position="261"/>
    </location>
</feature>
<feature type="region of interest" description="Disordered" evidence="2">
    <location>
        <begin position="842"/>
        <end position="885"/>
    </location>
</feature>
<evidence type="ECO:0000313" key="3">
    <source>
        <dbReference type="EMBL" id="KZM22177.1"/>
    </source>
</evidence>